<keyword evidence="3" id="KW-0408">Iron</keyword>
<name>A0A6I6GBH1_9BACT</name>
<sequence length="115" mass="12663">MSAVDKQYRWFKVAESAAELFNTGRSLVQVSVAGKDICITRHQQALYGCAAKCPHASGRMADGWVDALGNVVCPLHRYKFSLSTGRNTSGEGYFLRTYPVKETDDGLYVGIEVLL</sequence>
<keyword evidence="1" id="KW-0001">2Fe-2S</keyword>
<dbReference type="Pfam" id="PF00355">
    <property type="entry name" value="Rieske"/>
    <property type="match status" value="1"/>
</dbReference>
<evidence type="ECO:0000313" key="8">
    <source>
        <dbReference type="EMBL" id="QGW29794.1"/>
    </source>
</evidence>
<proteinExistence type="inferred from homology"/>
<evidence type="ECO:0000256" key="1">
    <source>
        <dbReference type="ARBA" id="ARBA00022714"/>
    </source>
</evidence>
<evidence type="ECO:0000256" key="5">
    <source>
        <dbReference type="ARBA" id="ARBA00034078"/>
    </source>
</evidence>
<dbReference type="Gene3D" id="2.102.10.10">
    <property type="entry name" value="Rieske [2Fe-2S] iron-sulphur domain"/>
    <property type="match status" value="1"/>
</dbReference>
<dbReference type="PANTHER" id="PTHR21496:SF0">
    <property type="entry name" value="RIESKE DOMAIN-CONTAINING PROTEIN"/>
    <property type="match status" value="1"/>
</dbReference>
<dbReference type="Proteomes" id="UP000426027">
    <property type="component" value="Chromosome"/>
</dbReference>
<reference evidence="8 9" key="1">
    <citation type="submission" date="2019-11" db="EMBL/GenBank/DDBJ databases">
        <authorList>
            <person name="Im W.T."/>
        </authorList>
    </citation>
    <scope>NUCLEOTIDE SEQUENCE [LARGE SCALE GENOMIC DNA]</scope>
    <source>
        <strain evidence="8 9">SB-02</strain>
    </source>
</reference>
<protein>
    <submittedName>
        <fullName evidence="8">Rieske 2Fe-2S domain-containing protein</fullName>
    </submittedName>
</protein>
<keyword evidence="4" id="KW-0411">Iron-sulfur</keyword>
<dbReference type="PROSITE" id="PS51296">
    <property type="entry name" value="RIESKE"/>
    <property type="match status" value="1"/>
</dbReference>
<dbReference type="CDD" id="cd03467">
    <property type="entry name" value="Rieske"/>
    <property type="match status" value="1"/>
</dbReference>
<organism evidence="8 9">
    <name type="scientific">Phnomibacter ginsenosidimutans</name>
    <dbReference type="NCBI Taxonomy" id="2676868"/>
    <lineage>
        <taxon>Bacteria</taxon>
        <taxon>Pseudomonadati</taxon>
        <taxon>Bacteroidota</taxon>
        <taxon>Chitinophagia</taxon>
        <taxon>Chitinophagales</taxon>
        <taxon>Chitinophagaceae</taxon>
        <taxon>Phnomibacter</taxon>
    </lineage>
</organism>
<dbReference type="SUPFAM" id="SSF50022">
    <property type="entry name" value="ISP domain"/>
    <property type="match status" value="1"/>
</dbReference>
<evidence type="ECO:0000256" key="4">
    <source>
        <dbReference type="ARBA" id="ARBA00023014"/>
    </source>
</evidence>
<dbReference type="RefSeq" id="WP_157480314.1">
    <property type="nucleotide sequence ID" value="NZ_CP046566.1"/>
</dbReference>
<evidence type="ECO:0000259" key="7">
    <source>
        <dbReference type="PROSITE" id="PS51296"/>
    </source>
</evidence>
<comment type="similarity">
    <text evidence="6">Belongs to the bacterial ring-hydroxylating dioxygenase ferredoxin component family.</text>
</comment>
<comment type="cofactor">
    <cofactor evidence="5">
        <name>[2Fe-2S] cluster</name>
        <dbReference type="ChEBI" id="CHEBI:190135"/>
    </cofactor>
</comment>
<dbReference type="AlphaFoldDB" id="A0A6I6GBH1"/>
<dbReference type="GO" id="GO:0046872">
    <property type="term" value="F:metal ion binding"/>
    <property type="evidence" value="ECO:0007669"/>
    <property type="project" value="UniProtKB-KW"/>
</dbReference>
<evidence type="ECO:0000256" key="2">
    <source>
        <dbReference type="ARBA" id="ARBA00022723"/>
    </source>
</evidence>
<gene>
    <name evidence="8" type="ORF">GLV81_18225</name>
</gene>
<evidence type="ECO:0000313" key="9">
    <source>
        <dbReference type="Proteomes" id="UP000426027"/>
    </source>
</evidence>
<feature type="domain" description="Rieske" evidence="7">
    <location>
        <begin position="10"/>
        <end position="109"/>
    </location>
</feature>
<keyword evidence="2" id="KW-0479">Metal-binding</keyword>
<dbReference type="EMBL" id="CP046566">
    <property type="protein sequence ID" value="QGW29794.1"/>
    <property type="molecule type" value="Genomic_DNA"/>
</dbReference>
<evidence type="ECO:0000256" key="3">
    <source>
        <dbReference type="ARBA" id="ARBA00023004"/>
    </source>
</evidence>
<dbReference type="InterPro" id="IPR036922">
    <property type="entry name" value="Rieske_2Fe-2S_sf"/>
</dbReference>
<dbReference type="InterPro" id="IPR017941">
    <property type="entry name" value="Rieske_2Fe-2S"/>
</dbReference>
<keyword evidence="9" id="KW-1185">Reference proteome</keyword>
<dbReference type="GO" id="GO:0051537">
    <property type="term" value="F:2 iron, 2 sulfur cluster binding"/>
    <property type="evidence" value="ECO:0007669"/>
    <property type="project" value="UniProtKB-KW"/>
</dbReference>
<evidence type="ECO:0000256" key="6">
    <source>
        <dbReference type="ARBA" id="ARBA00038001"/>
    </source>
</evidence>
<dbReference type="PANTHER" id="PTHR21496">
    <property type="entry name" value="FERREDOXIN-RELATED"/>
    <property type="match status" value="1"/>
</dbReference>
<dbReference type="KEGG" id="fls:GLV81_18225"/>
<accession>A0A6I6GBH1</accession>